<dbReference type="NCBIfam" id="NF047798">
    <property type="entry name" value="leader_Chryseo"/>
    <property type="match status" value="1"/>
</dbReference>
<protein>
    <submittedName>
        <fullName evidence="1">Uncharacterized protein</fullName>
    </submittedName>
</protein>
<evidence type="ECO:0000313" key="2">
    <source>
        <dbReference type="Proteomes" id="UP000050443"/>
    </source>
</evidence>
<sequence>MKNFQNLSALQKLSKEELKSINGGTGGTCEPWPICEGEEKTFLTINSCGWYIYQTSGKGRCMEYGAS</sequence>
<proteinExistence type="predicted"/>
<dbReference type="PATRIC" id="fig|362413.3.peg.4258"/>
<dbReference type="OrthoDB" id="1375267at2"/>
<dbReference type="NCBIfam" id="TIGR01847">
    <property type="entry name" value="bacteriocin_sig"/>
    <property type="match status" value="1"/>
</dbReference>
<reference evidence="1 2" key="1">
    <citation type="submission" date="2014-09" db="EMBL/GenBank/DDBJ databases">
        <title>Genome sequence of Flavobacterium aquidurense RC62.</title>
        <authorList>
            <person name="Kim J.F."/>
            <person name="Kwak M.-J."/>
        </authorList>
    </citation>
    <scope>NUCLEOTIDE SEQUENCE [LARGE SCALE GENOMIC DNA]</scope>
    <source>
        <strain evidence="1 2">RC62</strain>
    </source>
</reference>
<dbReference type="InterPro" id="IPR010133">
    <property type="entry name" value="Bacteriocin_signal_seq"/>
</dbReference>
<gene>
    <name evidence="1" type="ORF">RC62_4337</name>
</gene>
<evidence type="ECO:0000313" key="1">
    <source>
        <dbReference type="EMBL" id="KQB40962.1"/>
    </source>
</evidence>
<accession>A0A0Q0WXE4</accession>
<dbReference type="Proteomes" id="UP000050443">
    <property type="component" value="Unassembled WGS sequence"/>
</dbReference>
<name>A0A0Q0WXE4_9FLAO</name>
<dbReference type="EMBL" id="JRLF01000009">
    <property type="protein sequence ID" value="KQB40962.1"/>
    <property type="molecule type" value="Genomic_DNA"/>
</dbReference>
<dbReference type="InterPro" id="IPR058074">
    <property type="entry name" value="Bacteriocin-like"/>
</dbReference>
<dbReference type="RefSeq" id="WP_055093913.1">
    <property type="nucleotide sequence ID" value="NZ_JRLF01000009.1"/>
</dbReference>
<organism evidence="1 2">
    <name type="scientific">Flavobacterium aquidurense</name>
    <dbReference type="NCBI Taxonomy" id="362413"/>
    <lineage>
        <taxon>Bacteria</taxon>
        <taxon>Pseudomonadati</taxon>
        <taxon>Bacteroidota</taxon>
        <taxon>Flavobacteriia</taxon>
        <taxon>Flavobacteriales</taxon>
        <taxon>Flavobacteriaceae</taxon>
        <taxon>Flavobacterium</taxon>
    </lineage>
</organism>
<comment type="caution">
    <text evidence="1">The sequence shown here is derived from an EMBL/GenBank/DDBJ whole genome shotgun (WGS) entry which is preliminary data.</text>
</comment>
<dbReference type="AlphaFoldDB" id="A0A0Q0WXE4"/>